<name>A0A803XZJ2_MELGA</name>
<dbReference type="Proteomes" id="UP000001645">
    <property type="component" value="Unplaced"/>
</dbReference>
<dbReference type="GO" id="GO:0003779">
    <property type="term" value="F:actin binding"/>
    <property type="evidence" value="ECO:0007669"/>
    <property type="project" value="InterPro"/>
</dbReference>
<dbReference type="PROSITE" id="PS51082">
    <property type="entry name" value="WH2"/>
    <property type="match status" value="1"/>
</dbReference>
<evidence type="ECO:0000259" key="2">
    <source>
        <dbReference type="PROSITE" id="PS51082"/>
    </source>
</evidence>
<evidence type="ECO:0000313" key="3">
    <source>
        <dbReference type="Ensembl" id="ENSMGAP00000024938.1"/>
    </source>
</evidence>
<dbReference type="InterPro" id="IPR003124">
    <property type="entry name" value="WH2_dom"/>
</dbReference>
<organism evidence="3 4">
    <name type="scientific">Meleagris gallopavo</name>
    <name type="common">Wild turkey</name>
    <dbReference type="NCBI Taxonomy" id="9103"/>
    <lineage>
        <taxon>Eukaryota</taxon>
        <taxon>Metazoa</taxon>
        <taxon>Chordata</taxon>
        <taxon>Craniata</taxon>
        <taxon>Vertebrata</taxon>
        <taxon>Euteleostomi</taxon>
        <taxon>Archelosauria</taxon>
        <taxon>Archosauria</taxon>
        <taxon>Dinosauria</taxon>
        <taxon>Saurischia</taxon>
        <taxon>Theropoda</taxon>
        <taxon>Coelurosauria</taxon>
        <taxon>Aves</taxon>
        <taxon>Neognathae</taxon>
        <taxon>Galloanserae</taxon>
        <taxon>Galliformes</taxon>
        <taxon>Phasianidae</taxon>
        <taxon>Meleagridinae</taxon>
        <taxon>Meleagris</taxon>
    </lineage>
</organism>
<feature type="region of interest" description="Disordered" evidence="1">
    <location>
        <begin position="1"/>
        <end position="38"/>
    </location>
</feature>
<sequence>MPIPPPPPPPPGPQASHLQANTEPPKLSREEQRGRGALLQDICKGTKLRKSPRAAVAAATAPAQLRSSPKVASSKGACPSSDLWEQRTAQVKALKTW</sequence>
<protein>
    <recommendedName>
        <fullName evidence="2">WH2 domain-containing protein</fullName>
    </recommendedName>
</protein>
<dbReference type="GeneTree" id="ENSGT01080000258839"/>
<accession>A0A803XZJ2</accession>
<keyword evidence="4" id="KW-1185">Reference proteome</keyword>
<feature type="compositionally biased region" description="Pro residues" evidence="1">
    <location>
        <begin position="1"/>
        <end position="13"/>
    </location>
</feature>
<dbReference type="InParanoid" id="A0A803XZJ2"/>
<feature type="domain" description="WH2" evidence="2">
    <location>
        <begin position="34"/>
        <end position="51"/>
    </location>
</feature>
<proteinExistence type="predicted"/>
<dbReference type="AlphaFoldDB" id="A0A803XZJ2"/>
<evidence type="ECO:0000313" key="4">
    <source>
        <dbReference type="Proteomes" id="UP000001645"/>
    </source>
</evidence>
<reference evidence="3" key="2">
    <citation type="submission" date="2025-08" db="UniProtKB">
        <authorList>
            <consortium name="Ensembl"/>
        </authorList>
    </citation>
    <scope>IDENTIFICATION</scope>
</reference>
<reference evidence="3" key="1">
    <citation type="journal article" date="2010" name="PLoS Biol.">
        <title>Multi-platform next-generation sequencing of the domestic turkey (Meleagris gallopavo): genome assembly and analysis.</title>
        <authorList>
            <person name="Dalloul R.A."/>
            <person name="Long J.A."/>
            <person name="Zimin A.V."/>
            <person name="Aslam L."/>
            <person name="Beal K."/>
            <person name="Blomberg L.A."/>
            <person name="Bouffard P."/>
            <person name="Burt D.W."/>
            <person name="Crasta O."/>
            <person name="Crooijmans R.P."/>
            <person name="Cooper K."/>
            <person name="Coulombe R.A."/>
            <person name="De S."/>
            <person name="Delany M.E."/>
            <person name="Dodgson J.B."/>
            <person name="Dong J.J."/>
            <person name="Evans C."/>
            <person name="Frederickson K.M."/>
            <person name="Flicek P."/>
            <person name="Florea L."/>
            <person name="Folkerts O."/>
            <person name="Groenen M.A."/>
            <person name="Harkins T.T."/>
            <person name="Herrero J."/>
            <person name="Hoffmann S."/>
            <person name="Megens H.J."/>
            <person name="Jiang A."/>
            <person name="de Jong P."/>
            <person name="Kaiser P."/>
            <person name="Kim H."/>
            <person name="Kim K.W."/>
            <person name="Kim S."/>
            <person name="Langenberger D."/>
            <person name="Lee M.K."/>
            <person name="Lee T."/>
            <person name="Mane S."/>
            <person name="Marcais G."/>
            <person name="Marz M."/>
            <person name="McElroy A.P."/>
            <person name="Modise T."/>
            <person name="Nefedov M."/>
            <person name="Notredame C."/>
            <person name="Paton I.R."/>
            <person name="Payne W.S."/>
            <person name="Pertea G."/>
            <person name="Prickett D."/>
            <person name="Puiu D."/>
            <person name="Qioa D."/>
            <person name="Raineri E."/>
            <person name="Ruffier M."/>
            <person name="Salzberg S.L."/>
            <person name="Schatz M.C."/>
            <person name="Scheuring C."/>
            <person name="Schmidt C.J."/>
            <person name="Schroeder S."/>
            <person name="Searle S.M."/>
            <person name="Smith E.J."/>
            <person name="Smith J."/>
            <person name="Sonstegard T.S."/>
            <person name="Stadler P.F."/>
            <person name="Tafer H."/>
            <person name="Tu Z.J."/>
            <person name="Van Tassell C.P."/>
            <person name="Vilella A.J."/>
            <person name="Williams K.P."/>
            <person name="Yorke J.A."/>
            <person name="Zhang L."/>
            <person name="Zhang H.B."/>
            <person name="Zhang X."/>
            <person name="Zhang Y."/>
            <person name="Reed K.M."/>
        </authorList>
    </citation>
    <scope>NUCLEOTIDE SEQUENCE [LARGE SCALE GENOMIC DNA]</scope>
</reference>
<reference evidence="3" key="3">
    <citation type="submission" date="2025-09" db="UniProtKB">
        <authorList>
            <consortium name="Ensembl"/>
        </authorList>
    </citation>
    <scope>IDENTIFICATION</scope>
</reference>
<evidence type="ECO:0000256" key="1">
    <source>
        <dbReference type="SAM" id="MobiDB-lite"/>
    </source>
</evidence>
<dbReference type="Ensembl" id="ENSMGAT00000024882.1">
    <property type="protein sequence ID" value="ENSMGAP00000024938.1"/>
    <property type="gene ID" value="ENSMGAG00000021917.1"/>
</dbReference>